<organism evidence="1 2">
    <name type="scientific">Lentisphaera profundi</name>
    <dbReference type="NCBI Taxonomy" id="1658616"/>
    <lineage>
        <taxon>Bacteria</taxon>
        <taxon>Pseudomonadati</taxon>
        <taxon>Lentisphaerota</taxon>
        <taxon>Lentisphaeria</taxon>
        <taxon>Lentisphaerales</taxon>
        <taxon>Lentisphaeraceae</taxon>
        <taxon>Lentisphaera</taxon>
    </lineage>
</organism>
<dbReference type="EMBL" id="CP117811">
    <property type="protein sequence ID" value="WDE96345.1"/>
    <property type="molecule type" value="Genomic_DNA"/>
</dbReference>
<accession>A0ABY7VQ86</accession>
<dbReference type="RefSeq" id="WP_274150413.1">
    <property type="nucleotide sequence ID" value="NZ_CP117811.1"/>
</dbReference>
<evidence type="ECO:0000313" key="1">
    <source>
        <dbReference type="EMBL" id="WDE96345.1"/>
    </source>
</evidence>
<dbReference type="Proteomes" id="UP001214250">
    <property type="component" value="Chromosome 1"/>
</dbReference>
<protein>
    <recommendedName>
        <fullName evidence="3">HMA domain-containing protein</fullName>
    </recommendedName>
</protein>
<evidence type="ECO:0000313" key="2">
    <source>
        <dbReference type="Proteomes" id="UP001214250"/>
    </source>
</evidence>
<evidence type="ECO:0008006" key="3">
    <source>
        <dbReference type="Google" id="ProtNLM"/>
    </source>
</evidence>
<gene>
    <name evidence="1" type="ORF">PQO03_11555</name>
</gene>
<keyword evidence="2" id="KW-1185">Reference proteome</keyword>
<proteinExistence type="predicted"/>
<sequence length="185" mass="22166">MKNLIRLILSVIFVNSLTSDEQKKCQFHEVLLMKNMYKERYNGDNVELIAEQVLTEEIYDYFIPKKYLKSNPHSKYFMYETTPPGLECKTCTKNIKTIIDQYAKKKICITHDTKMKKQKFYHYESSLNVHYVFDPKRNKYPNLSPVGQYFKGPLSEEQKKNPHCKKIEFFICETCDKEYIKEIKK</sequence>
<reference evidence="1 2" key="1">
    <citation type="submission" date="2023-02" db="EMBL/GenBank/DDBJ databases">
        <title>Genome sequence of Lentisphaera profundi SAORIC-696.</title>
        <authorList>
            <person name="Kim e."/>
            <person name="Cho J.-C."/>
            <person name="Choi A."/>
            <person name="Kang I."/>
        </authorList>
    </citation>
    <scope>NUCLEOTIDE SEQUENCE [LARGE SCALE GENOMIC DNA]</scope>
    <source>
        <strain evidence="1 2">SAORIC-696</strain>
    </source>
</reference>
<name>A0ABY7VQ86_9BACT</name>